<dbReference type="Proteomes" id="UP000193944">
    <property type="component" value="Unassembled WGS sequence"/>
</dbReference>
<dbReference type="PANTHER" id="PTHR35813">
    <property type="entry name" value="INNER MEMBRANE PROTEIN YBAN"/>
    <property type="match status" value="1"/>
</dbReference>
<proteinExistence type="predicted"/>
<feature type="non-terminal residue" evidence="3">
    <location>
        <position position="172"/>
    </location>
</feature>
<feature type="region of interest" description="Disordered" evidence="1">
    <location>
        <begin position="26"/>
        <end position="67"/>
    </location>
</feature>
<protein>
    <submittedName>
        <fullName evidence="3">Uncharacterized protein</fullName>
    </submittedName>
</protein>
<organism evidence="3 4">
    <name type="scientific">Anaeromyces robustus</name>
    <dbReference type="NCBI Taxonomy" id="1754192"/>
    <lineage>
        <taxon>Eukaryota</taxon>
        <taxon>Fungi</taxon>
        <taxon>Fungi incertae sedis</taxon>
        <taxon>Chytridiomycota</taxon>
        <taxon>Chytridiomycota incertae sedis</taxon>
        <taxon>Neocallimastigomycetes</taxon>
        <taxon>Neocallimastigales</taxon>
        <taxon>Neocallimastigaceae</taxon>
        <taxon>Anaeromyces</taxon>
    </lineage>
</organism>
<dbReference type="EMBL" id="MCFG01000288">
    <property type="protein sequence ID" value="ORX76622.1"/>
    <property type="molecule type" value="Genomic_DNA"/>
</dbReference>
<reference evidence="3 4" key="2">
    <citation type="submission" date="2016-08" db="EMBL/GenBank/DDBJ databases">
        <title>Pervasive Adenine N6-methylation of Active Genes in Fungi.</title>
        <authorList>
            <consortium name="DOE Joint Genome Institute"/>
            <person name="Mondo S.J."/>
            <person name="Dannebaum R.O."/>
            <person name="Kuo R.C."/>
            <person name="Labutti K."/>
            <person name="Haridas S."/>
            <person name="Kuo A."/>
            <person name="Salamov A."/>
            <person name="Ahrendt S.R."/>
            <person name="Lipzen A."/>
            <person name="Sullivan W."/>
            <person name="Andreopoulos W.B."/>
            <person name="Clum A."/>
            <person name="Lindquist E."/>
            <person name="Daum C."/>
            <person name="Ramamoorthy G.K."/>
            <person name="Gryganskyi A."/>
            <person name="Culley D."/>
            <person name="Magnuson J.K."/>
            <person name="James T.Y."/>
            <person name="O'Malley M.A."/>
            <person name="Stajich J.E."/>
            <person name="Spatafora J.W."/>
            <person name="Visel A."/>
            <person name="Grigoriev I.V."/>
        </authorList>
    </citation>
    <scope>NUCLEOTIDE SEQUENCE [LARGE SCALE GENOMIC DNA]</scope>
    <source>
        <strain evidence="3 4">S4</strain>
    </source>
</reference>
<reference evidence="3 4" key="1">
    <citation type="submission" date="2016-08" db="EMBL/GenBank/DDBJ databases">
        <title>A Parts List for Fungal Cellulosomes Revealed by Comparative Genomics.</title>
        <authorList>
            <consortium name="DOE Joint Genome Institute"/>
            <person name="Haitjema C.H."/>
            <person name="Gilmore S.P."/>
            <person name="Henske J.K."/>
            <person name="Solomon K.V."/>
            <person name="De Groot R."/>
            <person name="Kuo A."/>
            <person name="Mondo S.J."/>
            <person name="Salamov A.A."/>
            <person name="Labutti K."/>
            <person name="Zhao Z."/>
            <person name="Chiniquy J."/>
            <person name="Barry K."/>
            <person name="Brewer H.M."/>
            <person name="Purvine S.O."/>
            <person name="Wright A.T."/>
            <person name="Boxma B."/>
            <person name="Van Alen T."/>
            <person name="Hackstein J.H."/>
            <person name="Baker S.E."/>
            <person name="Grigoriev I.V."/>
            <person name="O'Malley M.A."/>
        </authorList>
    </citation>
    <scope>NUCLEOTIDE SEQUENCE [LARGE SCALE GENOMIC DNA]</scope>
    <source>
        <strain evidence="3 4">S4</strain>
    </source>
</reference>
<evidence type="ECO:0000313" key="3">
    <source>
        <dbReference type="EMBL" id="ORX76622.1"/>
    </source>
</evidence>
<evidence type="ECO:0000256" key="2">
    <source>
        <dbReference type="SAM" id="Phobius"/>
    </source>
</evidence>
<keyword evidence="2" id="KW-1133">Transmembrane helix</keyword>
<gene>
    <name evidence="3" type="ORF">BCR32DRAFT_303341</name>
</gene>
<keyword evidence="2" id="KW-0812">Transmembrane</keyword>
<comment type="caution">
    <text evidence="3">The sequence shown here is derived from an EMBL/GenBank/DDBJ whole genome shotgun (WGS) entry which is preliminary data.</text>
</comment>
<dbReference type="PANTHER" id="PTHR35813:SF1">
    <property type="entry name" value="INNER MEMBRANE PROTEIN YBAN"/>
    <property type="match status" value="1"/>
</dbReference>
<evidence type="ECO:0000313" key="4">
    <source>
        <dbReference type="Proteomes" id="UP000193944"/>
    </source>
</evidence>
<feature type="region of interest" description="Disordered" evidence="1">
    <location>
        <begin position="1"/>
        <end position="20"/>
    </location>
</feature>
<dbReference type="OrthoDB" id="10589473at2759"/>
<name>A0A1Y1WT49_9FUNG</name>
<keyword evidence="2" id="KW-0472">Membrane</keyword>
<dbReference type="InterPro" id="IPR007401">
    <property type="entry name" value="DUF454"/>
</dbReference>
<keyword evidence="4" id="KW-1185">Reference proteome</keyword>
<feature type="transmembrane region" description="Helical" evidence="2">
    <location>
        <begin position="86"/>
        <end position="108"/>
    </location>
</feature>
<evidence type="ECO:0000256" key="1">
    <source>
        <dbReference type="SAM" id="MobiDB-lite"/>
    </source>
</evidence>
<dbReference type="Pfam" id="PF04304">
    <property type="entry name" value="DUF454"/>
    <property type="match status" value="1"/>
</dbReference>
<accession>A0A1Y1WT49</accession>
<dbReference type="GO" id="GO:0005886">
    <property type="term" value="C:plasma membrane"/>
    <property type="evidence" value="ECO:0007669"/>
    <property type="project" value="TreeGrafter"/>
</dbReference>
<dbReference type="AlphaFoldDB" id="A0A1Y1WT49"/>
<sequence>MNEKFEKENPTMEVIIVKDENKEKKEIENKEEMEVENERILKENKNEEGEKEERDEKKEEKKEENKNKDRININEKKKTKHIIIKIILIIIGSISFILGSIGIVLPILPTFPFYLLTLICFAKSSDRLHQWFINSKFYKNNLEDFVKGRGMTIKTKVQTILFLTILMGIGFI</sequence>